<accession>A0ABN6QK84</accession>
<keyword evidence="2" id="KW-1185">Reference proteome</keyword>
<evidence type="ECO:0000313" key="2">
    <source>
        <dbReference type="Proteomes" id="UP001062263"/>
    </source>
</evidence>
<organism evidence="1 2">
    <name type="scientific">Akkermansia biwaensis</name>
    <dbReference type="NCBI Taxonomy" id="2946555"/>
    <lineage>
        <taxon>Bacteria</taxon>
        <taxon>Pseudomonadati</taxon>
        <taxon>Verrucomicrobiota</taxon>
        <taxon>Verrucomicrobiia</taxon>
        <taxon>Verrucomicrobiales</taxon>
        <taxon>Akkermansiaceae</taxon>
        <taxon>Akkermansia</taxon>
    </lineage>
</organism>
<evidence type="ECO:0000313" key="1">
    <source>
        <dbReference type="EMBL" id="BDL43638.1"/>
    </source>
</evidence>
<gene>
    <name evidence="1" type="ORF">Abiwalacus_12120</name>
</gene>
<reference evidence="1" key="1">
    <citation type="submission" date="2022-06" db="EMBL/GenBank/DDBJ databases">
        <title>Akkermansia biwalacus sp. nov., an anaerobic mucin-degrading bacterium isolated from human intestine.</title>
        <authorList>
            <person name="Kobayashi Y."/>
            <person name="Inoue S."/>
            <person name="Kawahara T."/>
            <person name="Kohda N."/>
        </authorList>
    </citation>
    <scope>NUCLEOTIDE SEQUENCE</scope>
    <source>
        <strain evidence="1">WON2089</strain>
    </source>
</reference>
<protein>
    <submittedName>
        <fullName evidence="1">Uncharacterized protein</fullName>
    </submittedName>
</protein>
<dbReference type="EMBL" id="AP025943">
    <property type="protein sequence ID" value="BDL43638.1"/>
    <property type="molecule type" value="Genomic_DNA"/>
</dbReference>
<sequence length="77" mass="8352">MFTGRVFFREIEKTETGKQSRPIIAAFREASSLLGRLTGVKEEVWRGCSSAFSLADAVQGPVHALSGAVRITENGPQ</sequence>
<proteinExistence type="predicted"/>
<dbReference type="Proteomes" id="UP001062263">
    <property type="component" value="Chromosome"/>
</dbReference>
<name>A0ABN6QK84_9BACT</name>